<gene>
    <name evidence="2" type="ORF">DMN91_000002</name>
</gene>
<name>A0A3L8E1Z0_OOCBI</name>
<feature type="compositionally biased region" description="Polar residues" evidence="1">
    <location>
        <begin position="117"/>
        <end position="128"/>
    </location>
</feature>
<dbReference type="EMBL" id="QOIP01000001">
    <property type="protein sequence ID" value="RLU26209.1"/>
    <property type="molecule type" value="Genomic_DNA"/>
</dbReference>
<sequence>MTSTYSTVVNFSTLDLLRRLSRIQVINEIVTDLGDSFTFPREKCSSKLGNTAKKDSGKLITLSEIKEILFRAKADVLSDCLELGINTTEEAFCTIYIKPDSADYFDHEDNRSESDNDSVSPNENSGFISETDLNDITESKTIFQNMDHLDLKDCSKTANNNRSVLKIKLKTGKTITVKKSTLCWFFTENRSRLFANRLDRVKGMGSQKTKKILPEMKSTFLKSRKRIKKSIKLPIKPKNKRSKLTEEEQESETETKDEQKYISECESSGGEYVAKRNSSSNSDTPKKQQIAIVEEKYYAVYYDDQWYIGRIIKIEETTCQIKFLYRNLDSFNWPKQEDVQQIKKCYIFYGPISLLGLNPFNLKRYDLCAIEKKYKMFKKDK</sequence>
<feature type="region of interest" description="Disordered" evidence="1">
    <location>
        <begin position="238"/>
        <end position="286"/>
    </location>
</feature>
<dbReference type="OrthoDB" id="6782439at2759"/>
<feature type="compositionally biased region" description="Basic and acidic residues" evidence="1">
    <location>
        <begin position="253"/>
        <end position="263"/>
    </location>
</feature>
<comment type="caution">
    <text evidence="2">The sequence shown here is derived from an EMBL/GenBank/DDBJ whole genome shotgun (WGS) entry which is preliminary data.</text>
</comment>
<dbReference type="AlphaFoldDB" id="A0A3L8E1Z0"/>
<organism evidence="2">
    <name type="scientific">Ooceraea biroi</name>
    <name type="common">Clonal raider ant</name>
    <name type="synonym">Cerapachys biroi</name>
    <dbReference type="NCBI Taxonomy" id="2015173"/>
    <lineage>
        <taxon>Eukaryota</taxon>
        <taxon>Metazoa</taxon>
        <taxon>Ecdysozoa</taxon>
        <taxon>Arthropoda</taxon>
        <taxon>Hexapoda</taxon>
        <taxon>Insecta</taxon>
        <taxon>Pterygota</taxon>
        <taxon>Neoptera</taxon>
        <taxon>Endopterygota</taxon>
        <taxon>Hymenoptera</taxon>
        <taxon>Apocrita</taxon>
        <taxon>Aculeata</taxon>
        <taxon>Formicoidea</taxon>
        <taxon>Formicidae</taxon>
        <taxon>Dorylinae</taxon>
        <taxon>Ooceraea</taxon>
    </lineage>
</organism>
<protein>
    <submittedName>
        <fullName evidence="2">Uncharacterized protein</fullName>
    </submittedName>
</protein>
<evidence type="ECO:0000313" key="2">
    <source>
        <dbReference type="EMBL" id="RLU26209.1"/>
    </source>
</evidence>
<dbReference type="Proteomes" id="UP000279307">
    <property type="component" value="Chromosome 1"/>
</dbReference>
<reference evidence="2" key="2">
    <citation type="submission" date="2018-07" db="EMBL/GenBank/DDBJ databases">
        <authorList>
            <person name="Mckenzie S.K."/>
            <person name="Kronauer D.J.C."/>
        </authorList>
    </citation>
    <scope>NUCLEOTIDE SEQUENCE</scope>
    <source>
        <strain evidence="2">Clonal line C1</strain>
    </source>
</reference>
<accession>A0A3L8E1Z0</accession>
<feature type="region of interest" description="Disordered" evidence="1">
    <location>
        <begin position="107"/>
        <end position="130"/>
    </location>
</feature>
<proteinExistence type="predicted"/>
<evidence type="ECO:0000256" key="1">
    <source>
        <dbReference type="SAM" id="MobiDB-lite"/>
    </source>
</evidence>
<reference evidence="2" key="1">
    <citation type="journal article" date="2018" name="Genome Res.">
        <title>The genomic architecture and molecular evolution of ant odorant receptors.</title>
        <authorList>
            <person name="McKenzie S.K."/>
            <person name="Kronauer D.J.C."/>
        </authorList>
    </citation>
    <scope>NUCLEOTIDE SEQUENCE [LARGE SCALE GENOMIC DNA]</scope>
    <source>
        <strain evidence="2">Clonal line C1</strain>
    </source>
</reference>